<feature type="compositionally biased region" description="Polar residues" evidence="6">
    <location>
        <begin position="644"/>
        <end position="662"/>
    </location>
</feature>
<keyword evidence="4" id="KW-0690">Ribosome biogenesis</keyword>
<keyword evidence="3" id="KW-0963">Cytoplasm</keyword>
<comment type="subcellular location">
    <subcellularLocation>
        <location evidence="1">Cytoplasm</location>
    </subcellularLocation>
</comment>
<dbReference type="InterPro" id="IPR019783">
    <property type="entry name" value="SDO1/SBDS_N"/>
</dbReference>
<dbReference type="GO" id="GO:0042254">
    <property type="term" value="P:ribosome biogenesis"/>
    <property type="evidence" value="ECO:0007669"/>
    <property type="project" value="UniProtKB-KW"/>
</dbReference>
<dbReference type="SUPFAM" id="SSF89895">
    <property type="entry name" value="FYSH domain"/>
    <property type="match status" value="1"/>
</dbReference>
<evidence type="ECO:0000256" key="6">
    <source>
        <dbReference type="SAM" id="MobiDB-lite"/>
    </source>
</evidence>
<feature type="compositionally biased region" description="Basic and acidic residues" evidence="6">
    <location>
        <begin position="409"/>
        <end position="425"/>
    </location>
</feature>
<dbReference type="RefSeq" id="XP_067921752.1">
    <property type="nucleotide sequence ID" value="XM_068066271.1"/>
</dbReference>
<dbReference type="InterPro" id="IPR039100">
    <property type="entry name" value="Sdo1/SBDS-like"/>
</dbReference>
<dbReference type="InterPro" id="IPR018978">
    <property type="entry name" value="SDO1/SBDS_central"/>
</dbReference>
<evidence type="ECO:0000256" key="3">
    <source>
        <dbReference type="ARBA" id="ARBA00022490"/>
    </source>
</evidence>
<dbReference type="PANTHER" id="PTHR10927:SF1">
    <property type="entry name" value="RIBOSOME MATURATION PROTEIN SBDS"/>
    <property type="match status" value="1"/>
</dbReference>
<feature type="region of interest" description="Disordered" evidence="6">
    <location>
        <begin position="333"/>
        <end position="425"/>
    </location>
</feature>
<dbReference type="InterPro" id="IPR036786">
    <property type="entry name" value="Ribosome_mat_SBDS_N_sf"/>
</dbReference>
<dbReference type="OrthoDB" id="10253092at2759"/>
<comment type="subunit">
    <text evidence="5">Associates with the 60S ribosomal subunit.</text>
</comment>
<dbReference type="PANTHER" id="PTHR10927">
    <property type="entry name" value="RIBOSOME MATURATION PROTEIN SBDS"/>
    <property type="match status" value="1"/>
</dbReference>
<dbReference type="GeneID" id="94429482"/>
<feature type="compositionally biased region" description="Polar residues" evidence="6">
    <location>
        <begin position="333"/>
        <end position="363"/>
    </location>
</feature>
<reference evidence="9 10" key="1">
    <citation type="journal article" date="2017" name="Int. J. Parasitol.">
        <title>The genome of the protozoan parasite Cystoisospora suis and a reverse vaccinology approach to identify vaccine candidates.</title>
        <authorList>
            <person name="Palmieri N."/>
            <person name="Shrestha A."/>
            <person name="Ruttkowski B."/>
            <person name="Beck T."/>
            <person name="Vogl C."/>
            <person name="Tomley F."/>
            <person name="Blake D.P."/>
            <person name="Joachim A."/>
        </authorList>
    </citation>
    <scope>NUCLEOTIDE SEQUENCE [LARGE SCALE GENOMIC DNA]</scope>
    <source>
        <strain evidence="9 10">Wien I</strain>
    </source>
</reference>
<dbReference type="Pfam" id="PF09377">
    <property type="entry name" value="SBDS_domain_II"/>
    <property type="match status" value="1"/>
</dbReference>
<dbReference type="Gene3D" id="3.30.1250.10">
    <property type="entry name" value="Ribosome maturation protein SBDS, N-terminal domain"/>
    <property type="match status" value="1"/>
</dbReference>
<dbReference type="GO" id="GO:0005737">
    <property type="term" value="C:cytoplasm"/>
    <property type="evidence" value="ECO:0007669"/>
    <property type="project" value="UniProtKB-SubCell"/>
</dbReference>
<comment type="similarity">
    <text evidence="2">Belongs to the SDO1/SBDS family.</text>
</comment>
<dbReference type="SUPFAM" id="SSF109728">
    <property type="entry name" value="Hypothetical protein AF0491, middle domain"/>
    <property type="match status" value="1"/>
</dbReference>
<dbReference type="AlphaFoldDB" id="A0A2C6K2D7"/>
<comment type="caution">
    <text evidence="9">The sequence shown here is derived from an EMBL/GenBank/DDBJ whole genome shotgun (WGS) entry which is preliminary data.</text>
</comment>
<organism evidence="9 10">
    <name type="scientific">Cystoisospora suis</name>
    <dbReference type="NCBI Taxonomy" id="483139"/>
    <lineage>
        <taxon>Eukaryota</taxon>
        <taxon>Sar</taxon>
        <taxon>Alveolata</taxon>
        <taxon>Apicomplexa</taxon>
        <taxon>Conoidasida</taxon>
        <taxon>Coccidia</taxon>
        <taxon>Eucoccidiorida</taxon>
        <taxon>Eimeriorina</taxon>
        <taxon>Sarcocystidae</taxon>
        <taxon>Cystoisospora</taxon>
    </lineage>
</organism>
<keyword evidence="10" id="KW-1185">Reference proteome</keyword>
<proteinExistence type="inferred from homology"/>
<evidence type="ECO:0000259" key="7">
    <source>
        <dbReference type="Pfam" id="PF01172"/>
    </source>
</evidence>
<dbReference type="EMBL" id="MIGC01003041">
    <property type="protein sequence ID" value="PHJ20061.1"/>
    <property type="molecule type" value="Genomic_DNA"/>
</dbReference>
<sequence>MALKQPVTQVRLTNVAVVRLKQSGFRFEVACYKNKVLNWRSGIETDLQEVLQTNAVFHNVSKGEFAKRDALLTAFKTLDEDKICRIILEKGELQISEKERQTTLAAILQDVITFVIEMTVNVRTGLPLTRTAAASALKQAGFSVKLGVSSKAQALKAVDLLQKRLGPQAIARRMMRLKAECLYRHRDEILSLITKKCGGIIEDESVVEDVGQTQGDEEMEEKDISKEVERPIDRSATHRKSAAQENQTTEKPSSGNHGEGRSSATDLDSSLSSSTTDPDSASTHRHSRRRLYSVTFLSPASCYRELDIKLQSVGGSLFLVSANCCTTAPVDSTYQSHHQQGDSNHPYNEDASSATPSAGLGTSSRDKSSKQGNISGDEEEDREAHDSDDVASGSRRARKGKKKARRNKSSVDKSRGRDTDQEDALKTVEGVKRLSFRELSSNPLSGKKSSAEKRSGVGVDRSDGKVDSLHFGGTDISLNMDGSFEEMAMAWLRRGTQEDTNLLFATPGDFDHMGPTSIQDGRRGHLAPSSAQSAGEARRFRAEKGRRSLVTEQRQSDSDSDGSDPASGWKREVDSDDQSLAAYGAGHKHTHVPVATGNRGKKKEKRRARHTEADVGPFAGERDSSGHVSPTGLRAQEVLGDDQGVNTPGHTASSEASESQAWMGTARETRRSEAAWDSEKTTVGLSKANTGEQRRNGFPCRTCCTLLASAALYRQHCKSSLHASNLKRKVKGLPPLSEEQLKENEIDQHLVCL</sequence>
<evidence type="ECO:0000256" key="4">
    <source>
        <dbReference type="ARBA" id="ARBA00022517"/>
    </source>
</evidence>
<feature type="region of interest" description="Disordered" evidence="6">
    <location>
        <begin position="208"/>
        <end position="288"/>
    </location>
</feature>
<dbReference type="InterPro" id="IPR037188">
    <property type="entry name" value="Sdo1/SBDS_central_sf"/>
</dbReference>
<feature type="compositionally biased region" description="Basic and acidic residues" evidence="6">
    <location>
        <begin position="536"/>
        <end position="546"/>
    </location>
</feature>
<protein>
    <submittedName>
        <fullName evidence="9">Rrna metabolism sbds family protein</fullName>
    </submittedName>
</protein>
<feature type="region of interest" description="Disordered" evidence="6">
    <location>
        <begin position="508"/>
        <end position="664"/>
    </location>
</feature>
<evidence type="ECO:0000256" key="2">
    <source>
        <dbReference type="ARBA" id="ARBA00007433"/>
    </source>
</evidence>
<feature type="domain" description="Ribosome maturation protein SDO1/SBDS N-terminal" evidence="7">
    <location>
        <begin position="14"/>
        <end position="101"/>
    </location>
</feature>
<evidence type="ECO:0000313" key="9">
    <source>
        <dbReference type="EMBL" id="PHJ20061.1"/>
    </source>
</evidence>
<feature type="compositionally biased region" description="Polar residues" evidence="6">
    <location>
        <begin position="243"/>
        <end position="256"/>
    </location>
</feature>
<dbReference type="VEuPathDB" id="ToxoDB:CSUI_006106"/>
<feature type="compositionally biased region" description="Basic residues" evidence="6">
    <location>
        <begin position="395"/>
        <end position="408"/>
    </location>
</feature>
<name>A0A2C6K2D7_9APIC</name>
<feature type="compositionally biased region" description="Basic and acidic residues" evidence="6">
    <location>
        <begin position="449"/>
        <end position="465"/>
    </location>
</feature>
<feature type="compositionally biased region" description="Basic residues" evidence="6">
    <location>
        <begin position="599"/>
        <end position="609"/>
    </location>
</feature>
<gene>
    <name evidence="9" type="ORF">CSUI_006106</name>
</gene>
<evidence type="ECO:0000256" key="1">
    <source>
        <dbReference type="ARBA" id="ARBA00004496"/>
    </source>
</evidence>
<feature type="region of interest" description="Disordered" evidence="6">
    <location>
        <begin position="439"/>
        <end position="465"/>
    </location>
</feature>
<feature type="compositionally biased region" description="Basic and acidic residues" evidence="6">
    <location>
        <begin position="222"/>
        <end position="236"/>
    </location>
</feature>
<dbReference type="Proteomes" id="UP000221165">
    <property type="component" value="Unassembled WGS sequence"/>
</dbReference>
<evidence type="ECO:0000256" key="5">
    <source>
        <dbReference type="ARBA" id="ARBA00049708"/>
    </source>
</evidence>
<dbReference type="Gene3D" id="1.10.10.900">
    <property type="entry name" value="SBDS protein C-terminal domain, subdomain 1"/>
    <property type="match status" value="1"/>
</dbReference>
<dbReference type="Pfam" id="PF01172">
    <property type="entry name" value="SBDS_N"/>
    <property type="match status" value="1"/>
</dbReference>
<accession>A0A2C6K2D7</accession>
<feature type="compositionally biased region" description="Low complexity" evidence="6">
    <location>
        <begin position="262"/>
        <end position="281"/>
    </location>
</feature>
<feature type="compositionally biased region" description="Polar residues" evidence="6">
    <location>
        <begin position="439"/>
        <end position="448"/>
    </location>
</feature>
<evidence type="ECO:0000313" key="10">
    <source>
        <dbReference type="Proteomes" id="UP000221165"/>
    </source>
</evidence>
<feature type="domain" description="Ribosome maturation protein SDO1/SBDS central" evidence="8">
    <location>
        <begin position="110"/>
        <end position="164"/>
    </location>
</feature>
<evidence type="ECO:0000259" key="8">
    <source>
        <dbReference type="Pfam" id="PF09377"/>
    </source>
</evidence>